<feature type="transmembrane region" description="Helical" evidence="6">
    <location>
        <begin position="12"/>
        <end position="36"/>
    </location>
</feature>
<proteinExistence type="predicted"/>
<reference evidence="8" key="1">
    <citation type="submission" date="2016-10" db="EMBL/GenBank/DDBJ databases">
        <authorList>
            <person name="Varghese N."/>
            <person name="Submissions S."/>
        </authorList>
    </citation>
    <scope>NUCLEOTIDE SEQUENCE [LARGE SCALE GENOMIC DNA]</scope>
    <source>
        <strain evidence="8">DSM 22361</strain>
    </source>
</reference>
<feature type="transmembrane region" description="Helical" evidence="6">
    <location>
        <begin position="148"/>
        <end position="169"/>
    </location>
</feature>
<evidence type="ECO:0000313" key="8">
    <source>
        <dbReference type="Proteomes" id="UP000236731"/>
    </source>
</evidence>
<name>A0A1H5VQM2_9SPHI</name>
<evidence type="ECO:0000256" key="5">
    <source>
        <dbReference type="ARBA" id="ARBA00023136"/>
    </source>
</evidence>
<dbReference type="GO" id="GO:0005886">
    <property type="term" value="C:plasma membrane"/>
    <property type="evidence" value="ECO:0007669"/>
    <property type="project" value="UniProtKB-SubCell"/>
</dbReference>
<dbReference type="Pfam" id="PF13440">
    <property type="entry name" value="Polysacc_synt_3"/>
    <property type="match status" value="1"/>
</dbReference>
<feature type="transmembrane region" description="Helical" evidence="6">
    <location>
        <begin position="334"/>
        <end position="357"/>
    </location>
</feature>
<sequence length="494" mass="56648">MENKSSNTQQVFWVLIGSISAFAFSILSSMLLSRYFNKQDYGTYKQIMYVYSSLTIIFTLGLPRAFSYFLPKIDKGEARDVIDKINWILMALGLIMSLFFFFGAGYIGKLLKNESLILPLKYFSLVPFFMLPSLGLEGIMSTYRQTKFLALYNTLTKVFMLLCVVVPVIYFKGTILSAIIGFTLSSFLCFITSLYFKNRPVKGIRKIKSRYSYKDILAYTLPLMGASLWGVLINSADQFFISRYFGNEIFADFANGSLELPFVGMIIVSTATVLSPVFVKQVHEKGDDAKQEVLKLWRSVLSKTVKIIYPLVIFCFCFADVIMVLLYGEKYHTSGIYFQIKLIVNFFTVITYAPLLFAINGQKFYYNVHMYGAIILIVLEYLVIKLFNSPYLVTATSVLCQIGRIAFMMSYIAKYFKIPLKDLFPYKLVLEIIIPSAIIIFLSKYLFESILQLNLIFTIISSGVVYLIFFGIWTKLRGIDYFSIIQPLLIRIKK</sequence>
<evidence type="ECO:0000256" key="6">
    <source>
        <dbReference type="SAM" id="Phobius"/>
    </source>
</evidence>
<keyword evidence="3 6" id="KW-0812">Transmembrane</keyword>
<gene>
    <name evidence="7" type="ORF">SAMN05421877_103197</name>
</gene>
<evidence type="ECO:0000256" key="2">
    <source>
        <dbReference type="ARBA" id="ARBA00022475"/>
    </source>
</evidence>
<keyword evidence="5 6" id="KW-0472">Membrane</keyword>
<organism evidence="7 8">
    <name type="scientific">Sphingobacterium lactis</name>
    <dbReference type="NCBI Taxonomy" id="797291"/>
    <lineage>
        <taxon>Bacteria</taxon>
        <taxon>Pseudomonadati</taxon>
        <taxon>Bacteroidota</taxon>
        <taxon>Sphingobacteriia</taxon>
        <taxon>Sphingobacteriales</taxon>
        <taxon>Sphingobacteriaceae</taxon>
        <taxon>Sphingobacterium</taxon>
    </lineage>
</organism>
<evidence type="ECO:0000256" key="4">
    <source>
        <dbReference type="ARBA" id="ARBA00022989"/>
    </source>
</evidence>
<dbReference type="AlphaFoldDB" id="A0A1H5VQM2"/>
<evidence type="ECO:0000256" key="3">
    <source>
        <dbReference type="ARBA" id="ARBA00022692"/>
    </source>
</evidence>
<feature type="transmembrane region" description="Helical" evidence="6">
    <location>
        <begin position="216"/>
        <end position="240"/>
    </location>
</feature>
<evidence type="ECO:0000256" key="1">
    <source>
        <dbReference type="ARBA" id="ARBA00004651"/>
    </source>
</evidence>
<dbReference type="OrthoDB" id="1223436at2"/>
<keyword evidence="4 6" id="KW-1133">Transmembrane helix</keyword>
<feature type="transmembrane region" description="Helical" evidence="6">
    <location>
        <begin position="48"/>
        <end position="66"/>
    </location>
</feature>
<feature type="transmembrane region" description="Helical" evidence="6">
    <location>
        <begin position="453"/>
        <end position="473"/>
    </location>
</feature>
<accession>A0A1H5VQM2</accession>
<feature type="transmembrane region" description="Helical" evidence="6">
    <location>
        <begin position="87"/>
        <end position="107"/>
    </location>
</feature>
<dbReference type="RefSeq" id="WP_103905566.1">
    <property type="nucleotide sequence ID" value="NZ_CP049246.1"/>
</dbReference>
<feature type="transmembrane region" description="Helical" evidence="6">
    <location>
        <begin position="364"/>
        <end position="384"/>
    </location>
</feature>
<keyword evidence="2" id="KW-1003">Cell membrane</keyword>
<protein>
    <submittedName>
        <fullName evidence="7">Membrane protein involved in the export of O-antigen and teichoic acid</fullName>
    </submittedName>
</protein>
<comment type="subcellular location">
    <subcellularLocation>
        <location evidence="1">Cell membrane</location>
        <topology evidence="1">Multi-pass membrane protein</topology>
    </subcellularLocation>
</comment>
<evidence type="ECO:0000313" key="7">
    <source>
        <dbReference type="EMBL" id="SEF89296.1"/>
    </source>
</evidence>
<dbReference type="Proteomes" id="UP000236731">
    <property type="component" value="Unassembled WGS sequence"/>
</dbReference>
<feature type="transmembrane region" description="Helical" evidence="6">
    <location>
        <begin position="390"/>
        <end position="407"/>
    </location>
</feature>
<dbReference type="InterPro" id="IPR050833">
    <property type="entry name" value="Poly_Biosynth_Transport"/>
</dbReference>
<feature type="transmembrane region" description="Helical" evidence="6">
    <location>
        <begin position="307"/>
        <end position="328"/>
    </location>
</feature>
<feature type="transmembrane region" description="Helical" evidence="6">
    <location>
        <begin position="260"/>
        <end position="279"/>
    </location>
</feature>
<dbReference type="EMBL" id="FNUT01000003">
    <property type="protein sequence ID" value="SEF89296.1"/>
    <property type="molecule type" value="Genomic_DNA"/>
</dbReference>
<feature type="transmembrane region" description="Helical" evidence="6">
    <location>
        <begin position="119"/>
        <end position="136"/>
    </location>
</feature>
<feature type="transmembrane region" description="Helical" evidence="6">
    <location>
        <begin position="175"/>
        <end position="196"/>
    </location>
</feature>
<dbReference type="PANTHER" id="PTHR30250">
    <property type="entry name" value="PST FAMILY PREDICTED COLANIC ACID TRANSPORTER"/>
    <property type="match status" value="1"/>
</dbReference>
<feature type="transmembrane region" description="Helical" evidence="6">
    <location>
        <begin position="428"/>
        <end position="447"/>
    </location>
</feature>
<dbReference type="PANTHER" id="PTHR30250:SF11">
    <property type="entry name" value="O-ANTIGEN TRANSPORTER-RELATED"/>
    <property type="match status" value="1"/>
</dbReference>
<keyword evidence="8" id="KW-1185">Reference proteome</keyword>